<evidence type="ECO:0000256" key="3">
    <source>
        <dbReference type="ARBA" id="ARBA00022801"/>
    </source>
</evidence>
<evidence type="ECO:0000256" key="2">
    <source>
        <dbReference type="ARBA" id="ARBA00022723"/>
    </source>
</evidence>
<evidence type="ECO:0000313" key="9">
    <source>
        <dbReference type="Proteomes" id="UP001372526"/>
    </source>
</evidence>
<dbReference type="SUPFAM" id="SSF55486">
    <property type="entry name" value="Metalloproteases ('zincins'), catalytic domain"/>
    <property type="match status" value="1"/>
</dbReference>
<keyword evidence="5 6" id="KW-0482">Metalloprotease</keyword>
<keyword evidence="4 6" id="KW-0862">Zinc</keyword>
<organism evidence="8 9">
    <name type="scientific">Bacillus bruguierae</name>
    <dbReference type="NCBI Taxonomy" id="3127667"/>
    <lineage>
        <taxon>Bacteria</taxon>
        <taxon>Bacillati</taxon>
        <taxon>Bacillota</taxon>
        <taxon>Bacilli</taxon>
        <taxon>Bacillales</taxon>
        <taxon>Bacillaceae</taxon>
        <taxon>Bacillus</taxon>
    </lineage>
</organism>
<dbReference type="InterPro" id="IPR042088">
    <property type="entry name" value="OligoPept_F_C"/>
</dbReference>
<dbReference type="Proteomes" id="UP001372526">
    <property type="component" value="Unassembled WGS sequence"/>
</dbReference>
<accession>A0ABU8FPF7</accession>
<comment type="caution">
    <text evidence="8">The sequence shown here is derived from an EMBL/GenBank/DDBJ whole genome shotgun (WGS) entry which is preliminary data.</text>
</comment>
<proteinExistence type="inferred from homology"/>
<protein>
    <submittedName>
        <fullName evidence="8">M3 family metallopeptidase</fullName>
    </submittedName>
</protein>
<evidence type="ECO:0000256" key="6">
    <source>
        <dbReference type="RuleBase" id="RU003435"/>
    </source>
</evidence>
<dbReference type="RefSeq" id="WP_336474604.1">
    <property type="nucleotide sequence ID" value="NZ_JBAWSX010000028.1"/>
</dbReference>
<evidence type="ECO:0000256" key="4">
    <source>
        <dbReference type="ARBA" id="ARBA00022833"/>
    </source>
</evidence>
<dbReference type="InterPro" id="IPR001567">
    <property type="entry name" value="Pept_M3A_M3B_dom"/>
</dbReference>
<dbReference type="PANTHER" id="PTHR34217">
    <property type="entry name" value="METAL-DEPENDENT CARBOXYPEPTIDASE"/>
    <property type="match status" value="1"/>
</dbReference>
<gene>
    <name evidence="8" type="ORF">WAZ07_25300</name>
</gene>
<comment type="similarity">
    <text evidence="6">Belongs to the peptidase M3 family.</text>
</comment>
<dbReference type="Pfam" id="PF01432">
    <property type="entry name" value="Peptidase_M3"/>
    <property type="match status" value="1"/>
</dbReference>
<dbReference type="EMBL" id="JBAWSX010000028">
    <property type="protein sequence ID" value="MEI4804438.1"/>
    <property type="molecule type" value="Genomic_DNA"/>
</dbReference>
<keyword evidence="3 6" id="KW-0378">Hydrolase</keyword>
<keyword evidence="2 6" id="KW-0479">Metal-binding</keyword>
<comment type="cofactor">
    <cofactor evidence="6">
        <name>Zn(2+)</name>
        <dbReference type="ChEBI" id="CHEBI:29105"/>
    </cofactor>
    <text evidence="6">Binds 1 zinc ion.</text>
</comment>
<dbReference type="PANTHER" id="PTHR34217:SF1">
    <property type="entry name" value="CARBOXYPEPTIDASE 1"/>
    <property type="match status" value="1"/>
</dbReference>
<sequence length="589" mass="69167">MNQIPHKPTRWDLQRLYPNECDQTLNNELNEIKILIHYLKEETYSKFNTESFIDKKMLQSFSDVRSKLEKAEYYCYCLTSESKDHSIPTSLHNKITSLKDEAHSLLSDWQKYISKLPAETQKEWYSLPFVQPFIPDLSTNIYTGIEEQMINFTRNELNHWKDMYTQLKNKLEIEFIDDDNKKVISFSEVNDLAMNHDDPIKRMEAFELLTNTLDKEKDLFGAVFNNFARLRLSQNCALQKDDILSDSLHLNGISQKSLFTMWETIDKNFKNLTRFLDFKKNNAEKLTWHQSMTSQQNKQRKMSFSKAVEEIFNSLEMIDDEMADFALHVITDGWVDAEPRTNKLPGGFCAPFLSEGESRISLRYDGTIESVRILAHEIGHAWHFKQLKDAPSLSFLEERFPMSIAECSSILFELIFVDHLITVTSDLEVKQSLLNYKIQSSLNYLMAVRGSFIFEQLFYEESKDGPLSSIQIEELSIESQKRAYGDSLEQYQPFVWIKYGHFYEPNIPFYNYPYTFGYLLSLGLLAIAKQDGNEFNSKYKRFLSETGKRPVEELVYHYFNIDLSNPKFWQQSINQVIKDIEEYIHLSDS</sequence>
<feature type="domain" description="Peptidase M3A/M3B catalytic" evidence="7">
    <location>
        <begin position="299"/>
        <end position="573"/>
    </location>
</feature>
<evidence type="ECO:0000259" key="7">
    <source>
        <dbReference type="Pfam" id="PF01432"/>
    </source>
</evidence>
<keyword evidence="9" id="KW-1185">Reference proteome</keyword>
<keyword evidence="1 6" id="KW-0645">Protease</keyword>
<evidence type="ECO:0000256" key="1">
    <source>
        <dbReference type="ARBA" id="ARBA00022670"/>
    </source>
</evidence>
<dbReference type="Gene3D" id="1.10.1370.20">
    <property type="entry name" value="Oligoendopeptidase f, C-terminal domain"/>
    <property type="match status" value="1"/>
</dbReference>
<evidence type="ECO:0000256" key="5">
    <source>
        <dbReference type="ARBA" id="ARBA00023049"/>
    </source>
</evidence>
<evidence type="ECO:0000313" key="8">
    <source>
        <dbReference type="EMBL" id="MEI4804438.1"/>
    </source>
</evidence>
<name>A0ABU8FPF7_9BACI</name>
<dbReference type="InterPro" id="IPR001333">
    <property type="entry name" value="Peptidase_M32_Taq"/>
</dbReference>
<reference evidence="8 9" key="1">
    <citation type="submission" date="2024-01" db="EMBL/GenBank/DDBJ databases">
        <title>Seven novel Bacillus-like species.</title>
        <authorList>
            <person name="Liu G."/>
        </authorList>
    </citation>
    <scope>NUCLEOTIDE SEQUENCE [LARGE SCALE GENOMIC DNA]</scope>
    <source>
        <strain evidence="8 9">FJAT-51639</strain>
    </source>
</reference>